<keyword evidence="3" id="KW-1185">Reference proteome</keyword>
<dbReference type="Gene3D" id="3.30.450.40">
    <property type="match status" value="1"/>
</dbReference>
<comment type="caution">
    <text evidence="2">The sequence shown here is derived from an EMBL/GenBank/DDBJ whole genome shotgun (WGS) entry which is preliminary data.</text>
</comment>
<dbReference type="InterPro" id="IPR029016">
    <property type="entry name" value="GAF-like_dom_sf"/>
</dbReference>
<evidence type="ECO:0000313" key="3">
    <source>
        <dbReference type="Proteomes" id="UP001138751"/>
    </source>
</evidence>
<feature type="domain" description="GAF" evidence="1">
    <location>
        <begin position="31"/>
        <end position="151"/>
    </location>
</feature>
<dbReference type="RefSeq" id="WP_211859903.1">
    <property type="nucleotide sequence ID" value="NZ_JAAEDM010000001.1"/>
</dbReference>
<proteinExistence type="predicted"/>
<organism evidence="2 3">
    <name type="scientific">Neoroseomonas soli</name>
    <dbReference type="NCBI Taxonomy" id="1081025"/>
    <lineage>
        <taxon>Bacteria</taxon>
        <taxon>Pseudomonadati</taxon>
        <taxon>Pseudomonadota</taxon>
        <taxon>Alphaproteobacteria</taxon>
        <taxon>Acetobacterales</taxon>
        <taxon>Acetobacteraceae</taxon>
        <taxon>Neoroseomonas</taxon>
    </lineage>
</organism>
<dbReference type="EMBL" id="JAAEDM010000001">
    <property type="protein sequence ID" value="MBR0669592.1"/>
    <property type="molecule type" value="Genomic_DNA"/>
</dbReference>
<dbReference type="Pfam" id="PF01590">
    <property type="entry name" value="GAF"/>
    <property type="match status" value="1"/>
</dbReference>
<evidence type="ECO:0000259" key="1">
    <source>
        <dbReference type="Pfam" id="PF01590"/>
    </source>
</evidence>
<dbReference type="SUPFAM" id="SSF55781">
    <property type="entry name" value="GAF domain-like"/>
    <property type="match status" value="1"/>
</dbReference>
<protein>
    <submittedName>
        <fullName evidence="2">GAF domain-containing protein</fullName>
    </submittedName>
</protein>
<dbReference type="AlphaFoldDB" id="A0A9X9WR13"/>
<reference evidence="2" key="2">
    <citation type="journal article" date="2021" name="Syst. Appl. Microbiol.">
        <title>Roseomonas hellenica sp. nov., isolated from roots of wild-growing Alkanna tinctoria.</title>
        <authorList>
            <person name="Rat A."/>
            <person name="Naranjo H.D."/>
            <person name="Lebbe L."/>
            <person name="Cnockaert M."/>
            <person name="Krigas N."/>
            <person name="Grigoriadou K."/>
            <person name="Maloupa E."/>
            <person name="Willems A."/>
        </authorList>
    </citation>
    <scope>NUCLEOTIDE SEQUENCE</scope>
    <source>
        <strain evidence="2">LMG 31231</strain>
    </source>
</reference>
<name>A0A9X9WR13_9PROT</name>
<reference evidence="2" key="1">
    <citation type="submission" date="2020-01" db="EMBL/GenBank/DDBJ databases">
        <authorList>
            <person name="Rat A."/>
        </authorList>
    </citation>
    <scope>NUCLEOTIDE SEQUENCE</scope>
    <source>
        <strain evidence="2">LMG 31231</strain>
    </source>
</reference>
<evidence type="ECO:0000313" key="2">
    <source>
        <dbReference type="EMBL" id="MBR0669592.1"/>
    </source>
</evidence>
<accession>A0A9X9WR13</accession>
<dbReference type="Proteomes" id="UP001138751">
    <property type="component" value="Unassembled WGS sequence"/>
</dbReference>
<gene>
    <name evidence="2" type="ORF">GXW76_00270</name>
</gene>
<dbReference type="InterPro" id="IPR003018">
    <property type="entry name" value="GAF"/>
</dbReference>
<sequence length="161" mass="18020">MMSTSADRIAAALADPQQPAASFAALDAALREAVGHRFLTILAYRWDDGVAERLYSSRPELYPARGRKAFTDAPTQRRVAETRQPYIGRDAADIRRDFPDHDKIFALGCESILNMPVLWRGRALGQVNLLHEARHFTIEHLPVARALVQMIIPAFIDVEPS</sequence>